<evidence type="ECO:0000313" key="2">
    <source>
        <dbReference type="EMBL" id="MFC7198399.1"/>
    </source>
</evidence>
<organism evidence="2 3">
    <name type="scientific">Halospeciosus flavus</name>
    <dbReference type="NCBI Taxonomy" id="3032283"/>
    <lineage>
        <taxon>Archaea</taxon>
        <taxon>Methanobacteriati</taxon>
        <taxon>Methanobacteriota</taxon>
        <taxon>Stenosarchaea group</taxon>
        <taxon>Halobacteria</taxon>
        <taxon>Halobacteriales</taxon>
        <taxon>Halobacteriaceae</taxon>
        <taxon>Halospeciosus</taxon>
    </lineage>
</organism>
<comment type="caution">
    <text evidence="2">The sequence shown here is derived from an EMBL/GenBank/DDBJ whole genome shotgun (WGS) entry which is preliminary data.</text>
</comment>
<proteinExistence type="predicted"/>
<dbReference type="RefSeq" id="WP_382215777.1">
    <property type="nucleotide sequence ID" value="NZ_JBHTAR010000004.1"/>
</dbReference>
<name>A0ABD5YXD7_9EURY</name>
<dbReference type="Proteomes" id="UP001596447">
    <property type="component" value="Unassembled WGS sequence"/>
</dbReference>
<gene>
    <name evidence="2" type="ORF">ACFQJ9_02820</name>
</gene>
<keyword evidence="3" id="KW-1185">Reference proteome</keyword>
<reference evidence="2 3" key="1">
    <citation type="journal article" date="2019" name="Int. J. Syst. Evol. Microbiol.">
        <title>The Global Catalogue of Microorganisms (GCM) 10K type strain sequencing project: providing services to taxonomists for standard genome sequencing and annotation.</title>
        <authorList>
            <consortium name="The Broad Institute Genomics Platform"/>
            <consortium name="The Broad Institute Genome Sequencing Center for Infectious Disease"/>
            <person name="Wu L."/>
            <person name="Ma J."/>
        </authorList>
    </citation>
    <scope>NUCLEOTIDE SEQUENCE [LARGE SCALE GENOMIC DNA]</scope>
    <source>
        <strain evidence="2 3">XZGYJ-43</strain>
    </source>
</reference>
<accession>A0ABD5YXD7</accession>
<dbReference type="AlphaFoldDB" id="A0ABD5YXD7"/>
<feature type="region of interest" description="Disordered" evidence="1">
    <location>
        <begin position="246"/>
        <end position="266"/>
    </location>
</feature>
<protein>
    <submittedName>
        <fullName evidence="2">Uncharacterized protein</fullName>
    </submittedName>
</protein>
<sequence>MTDTPTENTLTVNATHHMLGDLEEEFTGPAALSPNRRMENILGYDTNLPLLKSVVFQYKRPYTVDSDSDRRFSVNRDQWRTLTSLYEYNQAFFVLPEVVDATNVEHTLSRSVLIDVFGIRRNTSLVYVPENACSAGRPTGIRAKVNNGGHYSVPDALVYDWETLKESVNACEYGLRFTSQGEQTDAYSTFKRRVNRLVEGDIDWIMDRVTTVVEQQHTGEVRIPTEQPDIDQESLNSYLHRLDEEGTDLSTHGIGRSRHTMLERSE</sequence>
<dbReference type="EMBL" id="JBHTAR010000004">
    <property type="protein sequence ID" value="MFC7198399.1"/>
    <property type="molecule type" value="Genomic_DNA"/>
</dbReference>
<evidence type="ECO:0000313" key="3">
    <source>
        <dbReference type="Proteomes" id="UP001596447"/>
    </source>
</evidence>
<evidence type="ECO:0000256" key="1">
    <source>
        <dbReference type="SAM" id="MobiDB-lite"/>
    </source>
</evidence>